<dbReference type="InterPro" id="IPR018203">
    <property type="entry name" value="GDP_dissociation_inhibitor"/>
</dbReference>
<dbReference type="InterPro" id="IPR036188">
    <property type="entry name" value="FAD/NAD-bd_sf"/>
</dbReference>
<dbReference type="PRINTS" id="PR00891">
    <property type="entry name" value="RABGDIREP"/>
</dbReference>
<evidence type="ECO:0000313" key="2">
    <source>
        <dbReference type="Proteomes" id="UP000249499"/>
    </source>
</evidence>
<gene>
    <name evidence="1" type="ORF">PR017_11360</name>
</gene>
<organism evidence="1 2">
    <name type="scientific">Rhizobium tumorigenes</name>
    <dbReference type="NCBI Taxonomy" id="2041385"/>
    <lineage>
        <taxon>Bacteria</taxon>
        <taxon>Pseudomonadati</taxon>
        <taxon>Pseudomonadota</taxon>
        <taxon>Alphaproteobacteria</taxon>
        <taxon>Hyphomicrobiales</taxon>
        <taxon>Rhizobiaceae</taxon>
        <taxon>Rhizobium/Agrobacterium group</taxon>
        <taxon>Rhizobium</taxon>
    </lineage>
</organism>
<name>A0AAF1KE41_9HYPH</name>
<dbReference type="Pfam" id="PF13450">
    <property type="entry name" value="NAD_binding_8"/>
    <property type="match status" value="1"/>
</dbReference>
<dbReference type="RefSeq" id="WP_111222462.1">
    <property type="nucleotide sequence ID" value="NZ_CP117255.1"/>
</dbReference>
<dbReference type="PANTHER" id="PTHR10668:SF105">
    <property type="entry name" value="DEHYDROGENASE-RELATED"/>
    <property type="match status" value="1"/>
</dbReference>
<evidence type="ECO:0000313" key="1">
    <source>
        <dbReference type="EMBL" id="WFR94428.1"/>
    </source>
</evidence>
<reference evidence="1 2" key="1">
    <citation type="journal article" date="2018" name="Sci. Rep.">
        <title>Rhizobium tumorigenes sp. nov., a novel plant tumorigenic bacterium isolated from cane gall tumors on thornless blackberry.</title>
        <authorList>
            <person name="Kuzmanovi N."/>
            <person name="Smalla K."/>
            <person name="Gronow S."/>
            <person name="PuBawska J."/>
        </authorList>
    </citation>
    <scope>NUCLEOTIDE SEQUENCE [LARGE SCALE GENOMIC DNA]</scope>
    <source>
        <strain evidence="1 2">1078</strain>
    </source>
</reference>
<dbReference type="EMBL" id="CP117255">
    <property type="protein sequence ID" value="WFR94428.1"/>
    <property type="molecule type" value="Genomic_DNA"/>
</dbReference>
<sequence>MSSHDYIIVGSGINALVAAAMLGKKGRKVLILERNERIGGCLRSEEITEPGFVHDVMATTMVLFLTSPAYGALGKDLEARGLAFSHAELPTGVLRPDGSNVIFSRDRQRNIATFEDLSAGDGKTFSDEMDRLGADAPFLFSLLGGALWSGNILKTVSRQAWGRGIRNLAAWFGSALTPARGYLQTAYGSDLARALWAPWVLHCGLSPEDAYSAEMLKVIGFAIELAGCPVATGGAGTLVTAFERLIADQGGTIRTGADVASILPGPGNVAGGVRLASGETITATGGVICSTTPNQLYERLMADWPEPLPERISKDVAQYRYGKGNMQIHYALSAPPRWRHNPELGQVALLHLTPGLDGVSRACNECERGLLPAEPTVCVGQPVSFDPSRAPEGKSILWLQLPEAPRVLKGDAAAKIETPADGRWTETVREQYADRIEALLESHIENFAEIKLARRAYSPADLETMNMNLVGGDPYGGHCGLDQFFLWRPFKSSVNHRTHIKGLYHIGASSHPGPGLGGGSGFLLASSLK</sequence>
<accession>A0AAF1KE41</accession>
<dbReference type="Gene3D" id="3.50.50.60">
    <property type="entry name" value="FAD/NAD(P)-binding domain"/>
    <property type="match status" value="2"/>
</dbReference>
<dbReference type="Proteomes" id="UP000249499">
    <property type="component" value="Chromosome"/>
</dbReference>
<dbReference type="SUPFAM" id="SSF51905">
    <property type="entry name" value="FAD/NAD(P)-binding domain"/>
    <property type="match status" value="1"/>
</dbReference>
<keyword evidence="2" id="KW-1185">Reference proteome</keyword>
<dbReference type="PANTHER" id="PTHR10668">
    <property type="entry name" value="PHYTOENE DEHYDROGENASE"/>
    <property type="match status" value="1"/>
</dbReference>
<protein>
    <submittedName>
        <fullName evidence="1">NAD(P)/FAD-dependent oxidoreductase</fullName>
    </submittedName>
</protein>
<reference evidence="2" key="2">
    <citation type="journal article" date="2023" name="MicrobiologyOpen">
        <title>Genomics of the tumorigenes clade of the family Rhizobiaceae and description of Rhizobium rhododendri sp. nov.</title>
        <authorList>
            <person name="Kuzmanovic N."/>
            <person name="diCenzo G.C."/>
            <person name="Bunk B."/>
            <person name="Sproeer C."/>
            <person name="Fruehling A."/>
            <person name="Neumann-Schaal M."/>
            <person name="Overmann J."/>
            <person name="Smalla K."/>
        </authorList>
    </citation>
    <scope>NUCLEOTIDE SEQUENCE [LARGE SCALE GENOMIC DNA]</scope>
    <source>
        <strain evidence="2">1078</strain>
    </source>
</reference>
<dbReference type="AlphaFoldDB" id="A0AAF1KE41"/>
<dbReference type="KEGG" id="rtu:PR017_11360"/>
<proteinExistence type="predicted"/>
<dbReference type="GO" id="GO:0005092">
    <property type="term" value="F:GDP-dissociation inhibitor activity"/>
    <property type="evidence" value="ECO:0007669"/>
    <property type="project" value="InterPro"/>
</dbReference>
<dbReference type="GO" id="GO:0007264">
    <property type="term" value="P:small GTPase-mediated signal transduction"/>
    <property type="evidence" value="ECO:0007669"/>
    <property type="project" value="InterPro"/>
</dbReference>